<dbReference type="SMART" id="SM00722">
    <property type="entry name" value="CASH"/>
    <property type="match status" value="2"/>
</dbReference>
<proteinExistence type="predicted"/>
<dbReference type="STRING" id="1055723.SAMN05216293_1648"/>
<dbReference type="InterPro" id="IPR007742">
    <property type="entry name" value="NosD_dom"/>
</dbReference>
<dbReference type="InterPro" id="IPR012334">
    <property type="entry name" value="Pectin_lyas_fold"/>
</dbReference>
<accession>A0A1M6UJV2</accession>
<gene>
    <name evidence="3" type="ORF">SAMN04487891_113118</name>
    <name evidence="4" type="ORF">SAMN05216293_1648</name>
</gene>
<keyword evidence="1" id="KW-0812">Transmembrane</keyword>
<keyword evidence="1" id="KW-1133">Transmembrane helix</keyword>
<protein>
    <submittedName>
        <fullName evidence="4">Nitrous oxidase accessory protein</fullName>
    </submittedName>
</protein>
<name>A0A1M6UJV2_9FLAO</name>
<dbReference type="SUPFAM" id="SSF51126">
    <property type="entry name" value="Pectin lyase-like"/>
    <property type="match status" value="1"/>
</dbReference>
<evidence type="ECO:0000313" key="5">
    <source>
        <dbReference type="Proteomes" id="UP000184031"/>
    </source>
</evidence>
<keyword evidence="1" id="KW-0472">Membrane</keyword>
<dbReference type="InterPro" id="IPR022441">
    <property type="entry name" value="Para_beta_helix_rpt-2"/>
</dbReference>
<evidence type="ECO:0000313" key="6">
    <source>
        <dbReference type="Proteomes" id="UP000198940"/>
    </source>
</evidence>
<evidence type="ECO:0000313" key="4">
    <source>
        <dbReference type="EMBL" id="SHK69420.1"/>
    </source>
</evidence>
<evidence type="ECO:0000313" key="3">
    <source>
        <dbReference type="EMBL" id="SFC55516.1"/>
    </source>
</evidence>
<feature type="domain" description="Carbohydrate-binding/sugar hydrolysis" evidence="2">
    <location>
        <begin position="226"/>
        <end position="386"/>
    </location>
</feature>
<dbReference type="EMBL" id="FOKU01000013">
    <property type="protein sequence ID" value="SFC55516.1"/>
    <property type="molecule type" value="Genomic_DNA"/>
</dbReference>
<dbReference type="Pfam" id="PF05048">
    <property type="entry name" value="NosD"/>
    <property type="match status" value="1"/>
</dbReference>
<evidence type="ECO:0000256" key="1">
    <source>
        <dbReference type="SAM" id="Phobius"/>
    </source>
</evidence>
<feature type="domain" description="Carbohydrate-binding/sugar hydrolysis" evidence="2">
    <location>
        <begin position="80"/>
        <end position="219"/>
    </location>
</feature>
<keyword evidence="6" id="KW-1185">Reference proteome</keyword>
<reference evidence="4 5" key="1">
    <citation type="submission" date="2016-11" db="EMBL/GenBank/DDBJ databases">
        <authorList>
            <person name="Varghese N."/>
            <person name="Submissions S."/>
        </authorList>
    </citation>
    <scope>NUCLEOTIDE SEQUENCE [LARGE SCALE GENOMIC DNA]</scope>
    <source>
        <strain evidence="4 5">CGMCC 1.12174</strain>
        <strain evidence="3 6">DSM 26351</strain>
    </source>
</reference>
<dbReference type="EMBL" id="FRAT01000004">
    <property type="protein sequence ID" value="SHK69420.1"/>
    <property type="molecule type" value="Genomic_DNA"/>
</dbReference>
<feature type="transmembrane region" description="Helical" evidence="1">
    <location>
        <begin position="34"/>
        <end position="54"/>
    </location>
</feature>
<evidence type="ECO:0000259" key="2">
    <source>
        <dbReference type="SMART" id="SM00722"/>
    </source>
</evidence>
<dbReference type="Proteomes" id="UP000198940">
    <property type="component" value="Unassembled WGS sequence"/>
</dbReference>
<sequence length="442" mass="50708">MTYHRDHHTFGLVYMDRIWCNKQRYRMKLGFQHIKYILGFAFLMGFQIGSANTWTVCGTCENSSIKETILRAAPHDTLLIEKGTYKEFELLVDKPLVIKGIGYPIVDGERKGEIFRVISDNVTLDGLFLINVGVSYTKDNAAIRVVKSKNFQIQNMVLEQLFFGIYLEKSSHGKVYHNRIIGNAVDEYNSGNGIQLWYSSDIDVRKNHVQGTRDGIYLEFSDRITITDNVSMDNLRYGLHFMFSNHDIYSNNTFENNGAGVAVMFSKFITMKNNTFRKNWGTAAYGMLLKEINDAEISGNTFEENTIGINIEGSNRIKYLNNDFINNGWAIRVIGACYTNSFKGNNFLYNSFDISYNSKLNDNVFEGNFWSSYTGYDLDMDGIGDVPYRPVKLFSYVVNRTPETIVLLRSLFMDIIDFSERVSPVFTPDNLKDAQPLMKKRS</sequence>
<comment type="caution">
    <text evidence="4">The sequence shown here is derived from an EMBL/GenBank/DDBJ whole genome shotgun (WGS) entry which is preliminary data.</text>
</comment>
<organism evidence="4 5">
    <name type="scientific">Flagellimonas taeanensis</name>
    <dbReference type="NCBI Taxonomy" id="1005926"/>
    <lineage>
        <taxon>Bacteria</taxon>
        <taxon>Pseudomonadati</taxon>
        <taxon>Bacteroidota</taxon>
        <taxon>Flavobacteriia</taxon>
        <taxon>Flavobacteriales</taxon>
        <taxon>Flavobacteriaceae</taxon>
        <taxon>Flagellimonas</taxon>
    </lineage>
</organism>
<dbReference type="Proteomes" id="UP000184031">
    <property type="component" value="Unassembled WGS sequence"/>
</dbReference>
<dbReference type="InterPro" id="IPR006633">
    <property type="entry name" value="Carb-bd_sugar_hydrolysis-dom"/>
</dbReference>
<dbReference type="SMART" id="SM00710">
    <property type="entry name" value="PbH1"/>
    <property type="match status" value="8"/>
</dbReference>
<dbReference type="InterPro" id="IPR006626">
    <property type="entry name" value="PbH1"/>
</dbReference>
<dbReference type="InterPro" id="IPR026464">
    <property type="entry name" value="NosD_copper_fam"/>
</dbReference>
<dbReference type="NCBIfam" id="TIGR03804">
    <property type="entry name" value="para_beta_helix"/>
    <property type="match status" value="2"/>
</dbReference>
<dbReference type="NCBIfam" id="TIGR04247">
    <property type="entry name" value="NosD_copper_fam"/>
    <property type="match status" value="1"/>
</dbReference>
<dbReference type="AlphaFoldDB" id="A0A1M6UJV2"/>
<dbReference type="Gene3D" id="2.160.20.10">
    <property type="entry name" value="Single-stranded right-handed beta-helix, Pectin lyase-like"/>
    <property type="match status" value="1"/>
</dbReference>
<dbReference type="InterPro" id="IPR011050">
    <property type="entry name" value="Pectin_lyase_fold/virulence"/>
</dbReference>